<accession>A0A9W8U6J3</accession>
<gene>
    <name evidence="2" type="ORF">NW766_010062</name>
</gene>
<dbReference type="EMBL" id="JAPDHF010000017">
    <property type="protein sequence ID" value="KAJ4007378.1"/>
    <property type="molecule type" value="Genomic_DNA"/>
</dbReference>
<sequence length="94" mass="9597">MAHDHRRLRPASPATSSKPAPEAAKPGSKEASDDKLTATSTTATVSSTSHGLRSALSRSRNSNSSIISPQPALAAGPRGQDGRQLTSTATSAKC</sequence>
<feature type="compositionally biased region" description="Polar residues" evidence="1">
    <location>
        <begin position="83"/>
        <end position="94"/>
    </location>
</feature>
<proteinExistence type="predicted"/>
<evidence type="ECO:0000313" key="3">
    <source>
        <dbReference type="Proteomes" id="UP001152130"/>
    </source>
</evidence>
<evidence type="ECO:0000313" key="2">
    <source>
        <dbReference type="EMBL" id="KAJ4007378.1"/>
    </source>
</evidence>
<reference evidence="2" key="1">
    <citation type="submission" date="2022-10" db="EMBL/GenBank/DDBJ databases">
        <title>Fusarium specimens isolated from Avocado Roots.</title>
        <authorList>
            <person name="Stajich J."/>
            <person name="Roper C."/>
            <person name="Heimlech-Rivalta G."/>
        </authorList>
    </citation>
    <scope>NUCLEOTIDE SEQUENCE</scope>
    <source>
        <strain evidence="2">CF00143</strain>
    </source>
</reference>
<name>A0A9W8U6J3_9HYPO</name>
<feature type="compositionally biased region" description="Basic and acidic residues" evidence="1">
    <location>
        <begin position="27"/>
        <end position="36"/>
    </location>
</feature>
<dbReference type="Proteomes" id="UP001152130">
    <property type="component" value="Unassembled WGS sequence"/>
</dbReference>
<feature type="compositionally biased region" description="Low complexity" evidence="1">
    <location>
        <begin position="57"/>
        <end position="68"/>
    </location>
</feature>
<protein>
    <submittedName>
        <fullName evidence="2">Uncharacterized protein</fullName>
    </submittedName>
</protein>
<feature type="region of interest" description="Disordered" evidence="1">
    <location>
        <begin position="1"/>
        <end position="94"/>
    </location>
</feature>
<comment type="caution">
    <text evidence="2">The sequence shown here is derived from an EMBL/GenBank/DDBJ whole genome shotgun (WGS) entry which is preliminary data.</text>
</comment>
<feature type="compositionally biased region" description="Low complexity" evidence="1">
    <location>
        <begin position="37"/>
        <end position="49"/>
    </location>
</feature>
<dbReference type="AlphaFoldDB" id="A0A9W8U6J3"/>
<keyword evidence="3" id="KW-1185">Reference proteome</keyword>
<organism evidence="2 3">
    <name type="scientific">Fusarium irregulare</name>
    <dbReference type="NCBI Taxonomy" id="2494466"/>
    <lineage>
        <taxon>Eukaryota</taxon>
        <taxon>Fungi</taxon>
        <taxon>Dikarya</taxon>
        <taxon>Ascomycota</taxon>
        <taxon>Pezizomycotina</taxon>
        <taxon>Sordariomycetes</taxon>
        <taxon>Hypocreomycetidae</taxon>
        <taxon>Hypocreales</taxon>
        <taxon>Nectriaceae</taxon>
        <taxon>Fusarium</taxon>
        <taxon>Fusarium incarnatum-equiseti species complex</taxon>
    </lineage>
</organism>
<feature type="compositionally biased region" description="Low complexity" evidence="1">
    <location>
        <begin position="10"/>
        <end position="26"/>
    </location>
</feature>
<evidence type="ECO:0000256" key="1">
    <source>
        <dbReference type="SAM" id="MobiDB-lite"/>
    </source>
</evidence>